<dbReference type="InterPro" id="IPR011990">
    <property type="entry name" value="TPR-like_helical_dom_sf"/>
</dbReference>
<feature type="domain" description="Tetratricopeptide repeat protein 5 OB fold" evidence="3">
    <location>
        <begin position="299"/>
        <end position="410"/>
    </location>
</feature>
<keyword evidence="5" id="KW-1185">Reference proteome</keyword>
<comment type="caution">
    <text evidence="4">The sequence shown here is derived from an EMBL/GenBank/DDBJ whole genome shotgun (WGS) entry which is preliminary data.</text>
</comment>
<gene>
    <name evidence="4" type="ORF">B4U79_00196</name>
</gene>
<evidence type="ECO:0000259" key="3">
    <source>
        <dbReference type="Pfam" id="PF16669"/>
    </source>
</evidence>
<dbReference type="Pfam" id="PF16669">
    <property type="entry name" value="TTC5_OB"/>
    <property type="match status" value="1"/>
</dbReference>
<reference evidence="4 5" key="1">
    <citation type="journal article" date="2018" name="Gigascience">
        <title>Genomes of trombidid mites reveal novel predicted allergens and laterally-transferred genes associated with secondary metabolism.</title>
        <authorList>
            <person name="Dong X."/>
            <person name="Chaisiri K."/>
            <person name="Xia D."/>
            <person name="Armstrong S.D."/>
            <person name="Fang Y."/>
            <person name="Donnelly M.J."/>
            <person name="Kadowaki T."/>
            <person name="McGarry J.W."/>
            <person name="Darby A.C."/>
            <person name="Makepeace B.L."/>
        </authorList>
    </citation>
    <scope>NUCLEOTIDE SEQUENCE [LARGE SCALE GENOMIC DNA]</scope>
    <source>
        <strain evidence="4">UoL-WK</strain>
    </source>
</reference>
<dbReference type="SUPFAM" id="SSF48452">
    <property type="entry name" value="TPR-like"/>
    <property type="match status" value="1"/>
</dbReference>
<dbReference type="PROSITE" id="PS50005">
    <property type="entry name" value="TPR"/>
    <property type="match status" value="1"/>
</dbReference>
<dbReference type="STRING" id="1965070.A0A443R786"/>
<name>A0A443R786_9ACAR</name>
<sequence>MAAFESLTQSVLSLYHFRNNYFAVNSVEQYANKEKEVNAKLEETLRELNDARNECETADKALYYMLYGKALNVKSTFDPLAYELLSKSIKLNPKLTEAWNQLGECYWKKGDLKAAFDCFEGSLKQNKKDKVALRNLSMLLRQIGENHKEKQANLLKSLEIAKEAVAVDVTDGMSWYNLGNACFNLFFASSNRDWMKQCKVAYGKAIVDPVASSQPDFIFNYAICLQYEEMFQESLEYFSKASLLDPSWNEPRVIEFYLQNFIRDIHDMIAKKGSLKQKRIQNLLSALKPEVHLGLHKDKLEVVKTNELIAGINKKKVFLAKIIGCVNVEKMLCHTFCVMDSEQNCIAISIYNLNGEKGPKIGDSLAIPEPFYRIMKINYNTLNISYPSIRVDSPLDVLINGKFPNQDCIAIPRISFTVTSE</sequence>
<dbReference type="SMART" id="SM00028">
    <property type="entry name" value="TPR"/>
    <property type="match status" value="2"/>
</dbReference>
<dbReference type="PANTHER" id="PTHR26312">
    <property type="entry name" value="TETRATRICOPEPTIDE REPEAT PROTEIN 5"/>
    <property type="match status" value="1"/>
</dbReference>
<evidence type="ECO:0000313" key="5">
    <source>
        <dbReference type="Proteomes" id="UP000285301"/>
    </source>
</evidence>
<feature type="coiled-coil region" evidence="2">
    <location>
        <begin position="27"/>
        <end position="61"/>
    </location>
</feature>
<dbReference type="Gene3D" id="2.40.50.550">
    <property type="match status" value="1"/>
</dbReference>
<keyword evidence="1" id="KW-0802">TPR repeat</keyword>
<dbReference type="EMBL" id="NCKU01001830">
    <property type="protein sequence ID" value="RWS11138.1"/>
    <property type="molecule type" value="Genomic_DNA"/>
</dbReference>
<organism evidence="4 5">
    <name type="scientific">Dinothrombium tinctorium</name>
    <dbReference type="NCBI Taxonomy" id="1965070"/>
    <lineage>
        <taxon>Eukaryota</taxon>
        <taxon>Metazoa</taxon>
        <taxon>Ecdysozoa</taxon>
        <taxon>Arthropoda</taxon>
        <taxon>Chelicerata</taxon>
        <taxon>Arachnida</taxon>
        <taxon>Acari</taxon>
        <taxon>Acariformes</taxon>
        <taxon>Trombidiformes</taxon>
        <taxon>Prostigmata</taxon>
        <taxon>Anystina</taxon>
        <taxon>Parasitengona</taxon>
        <taxon>Trombidioidea</taxon>
        <taxon>Trombidiidae</taxon>
        <taxon>Dinothrombium</taxon>
    </lineage>
</organism>
<accession>A0A443R786</accession>
<dbReference type="PANTHER" id="PTHR26312:SF87">
    <property type="entry name" value="TETRATRICOPEPTIDE REPEAT PROTEIN 5"/>
    <property type="match status" value="1"/>
</dbReference>
<dbReference type="AlphaFoldDB" id="A0A443R786"/>
<evidence type="ECO:0000256" key="1">
    <source>
        <dbReference type="PROSITE-ProRule" id="PRU00339"/>
    </source>
</evidence>
<protein>
    <submittedName>
        <fullName evidence="4">Tetratricopeptide repeat protein 5-like protein</fullName>
    </submittedName>
</protein>
<dbReference type="InterPro" id="IPR038645">
    <property type="entry name" value="TTC5_OB_sf"/>
</dbReference>
<proteinExistence type="predicted"/>
<dbReference type="Gene3D" id="1.25.40.10">
    <property type="entry name" value="Tetratricopeptide repeat domain"/>
    <property type="match status" value="1"/>
</dbReference>
<keyword evidence="2" id="KW-0175">Coiled coil</keyword>
<dbReference type="Pfam" id="PF13181">
    <property type="entry name" value="TPR_8"/>
    <property type="match status" value="1"/>
</dbReference>
<dbReference type="Proteomes" id="UP000285301">
    <property type="component" value="Unassembled WGS sequence"/>
</dbReference>
<evidence type="ECO:0000313" key="4">
    <source>
        <dbReference type="EMBL" id="RWS11138.1"/>
    </source>
</evidence>
<feature type="repeat" description="TPR" evidence="1">
    <location>
        <begin position="96"/>
        <end position="129"/>
    </location>
</feature>
<dbReference type="OrthoDB" id="423589at2759"/>
<dbReference type="InterPro" id="IPR019734">
    <property type="entry name" value="TPR_rpt"/>
</dbReference>
<evidence type="ECO:0000256" key="2">
    <source>
        <dbReference type="SAM" id="Coils"/>
    </source>
</evidence>
<dbReference type="InterPro" id="IPR032076">
    <property type="entry name" value="TTC5_OB"/>
</dbReference>